<evidence type="ECO:0008006" key="4">
    <source>
        <dbReference type="Google" id="ProtNLM"/>
    </source>
</evidence>
<dbReference type="OrthoDB" id="4350291at2"/>
<proteinExistence type="predicted"/>
<keyword evidence="3" id="KW-1185">Reference proteome</keyword>
<feature type="transmembrane region" description="Helical" evidence="1">
    <location>
        <begin position="274"/>
        <end position="299"/>
    </location>
</feature>
<name>A0A542Y5G5_9MICO</name>
<keyword evidence="1" id="KW-0472">Membrane</keyword>
<evidence type="ECO:0000313" key="2">
    <source>
        <dbReference type="EMBL" id="TQL43285.1"/>
    </source>
</evidence>
<evidence type="ECO:0000256" key="1">
    <source>
        <dbReference type="SAM" id="Phobius"/>
    </source>
</evidence>
<dbReference type="Proteomes" id="UP000319094">
    <property type="component" value="Unassembled WGS sequence"/>
</dbReference>
<dbReference type="RefSeq" id="WP_141886630.1">
    <property type="nucleotide sequence ID" value="NZ_BAAAUY010000010.1"/>
</dbReference>
<accession>A0A542Y5G5</accession>
<feature type="transmembrane region" description="Helical" evidence="1">
    <location>
        <begin position="243"/>
        <end position="262"/>
    </location>
</feature>
<dbReference type="AlphaFoldDB" id="A0A542Y5G5"/>
<keyword evidence="1" id="KW-1133">Transmembrane helix</keyword>
<comment type="caution">
    <text evidence="2">The sequence shown here is derived from an EMBL/GenBank/DDBJ whole genome shotgun (WGS) entry which is preliminary data.</text>
</comment>
<feature type="transmembrane region" description="Helical" evidence="1">
    <location>
        <begin position="38"/>
        <end position="61"/>
    </location>
</feature>
<feature type="transmembrane region" description="Helical" evidence="1">
    <location>
        <begin position="383"/>
        <end position="399"/>
    </location>
</feature>
<keyword evidence="1" id="KW-0812">Transmembrane</keyword>
<evidence type="ECO:0000313" key="3">
    <source>
        <dbReference type="Proteomes" id="UP000319094"/>
    </source>
</evidence>
<protein>
    <recommendedName>
        <fullName evidence="4">Integral membrane protein</fullName>
    </recommendedName>
</protein>
<feature type="transmembrane region" description="Helical" evidence="1">
    <location>
        <begin position="405"/>
        <end position="425"/>
    </location>
</feature>
<gene>
    <name evidence="2" type="ORF">FB468_1304</name>
</gene>
<dbReference type="EMBL" id="VFON01000001">
    <property type="protein sequence ID" value="TQL43285.1"/>
    <property type="molecule type" value="Genomic_DNA"/>
</dbReference>
<feature type="transmembrane region" description="Helical" evidence="1">
    <location>
        <begin position="319"/>
        <end position="340"/>
    </location>
</feature>
<sequence length="443" mass="46328">MSETGELAQLRERLDALESENTDLKREKGRPAGARSRTAAAVILILLAALLAPAAVVSTWVRAELIDTDRFVSGLAPLAEKPAVQSYIADEVVVAIEGSLDIEAVVHDAVSGLKALDLPPQATAAFGLLEGPAVHGIQSIVRTTVDRMVASPQFAQIWEVALRQTHARAIAVIQGDPNSAVQLSGDGTVSIELGTIIAEAKTLLVAQGVDLATLIPEIDKSIPLVTSDSLTQVRTAYSFATAVGYWLPWLVLALLVGGIAIATRRSRAALGAGIGLAASFLLLLAGIGTGKVFFLATVSPAFMPVATAEALFGQVTVNIHAILVALVVLSCVIALAAWLFGGSRQARAMRGAANRGFARLRGGLDRLHLDPGPVGTWVDRLRPAIWFVAVAVTVLAVFLNRPISLGGVTAALVWLVVALVAVELLRRPRGPEAGKPGATQQIS</sequence>
<organism evidence="2 3">
    <name type="scientific">Leucobacter komagatae</name>
    <dbReference type="NCBI Taxonomy" id="55969"/>
    <lineage>
        <taxon>Bacteria</taxon>
        <taxon>Bacillati</taxon>
        <taxon>Actinomycetota</taxon>
        <taxon>Actinomycetes</taxon>
        <taxon>Micrococcales</taxon>
        <taxon>Microbacteriaceae</taxon>
        <taxon>Leucobacter</taxon>
    </lineage>
</organism>
<reference evidence="2 3" key="1">
    <citation type="submission" date="2019-06" db="EMBL/GenBank/DDBJ databases">
        <title>Sequencing the genomes of 1000 actinobacteria strains.</title>
        <authorList>
            <person name="Klenk H.-P."/>
        </authorList>
    </citation>
    <scope>NUCLEOTIDE SEQUENCE [LARGE SCALE GENOMIC DNA]</scope>
    <source>
        <strain evidence="2 3">DSM 8803</strain>
    </source>
</reference>